<dbReference type="Proteomes" id="UP001500642">
    <property type="component" value="Unassembled WGS sequence"/>
</dbReference>
<dbReference type="GO" id="GO:0004180">
    <property type="term" value="F:carboxypeptidase activity"/>
    <property type="evidence" value="ECO:0007669"/>
    <property type="project" value="UniProtKB-KW"/>
</dbReference>
<proteinExistence type="inferred from homology"/>
<comment type="caution">
    <text evidence="3">The sequence shown here is derived from an EMBL/GenBank/DDBJ whole genome shotgun (WGS) entry which is preliminary data.</text>
</comment>
<accession>A0ABP8J6G4</accession>
<dbReference type="EMBL" id="BAABGL010000003">
    <property type="protein sequence ID" value="GAA4385950.1"/>
    <property type="molecule type" value="Genomic_DNA"/>
</dbReference>
<sequence>MEDTRGSRRDARRRDRRRSRALPLTAGALALALVGYGTADAFDVAPGILTLDPPITVQALPQPRAAAVPAEPVSPLPESAPIPQDLASRIDPILDQDGMTGGLSIDIRDAMTDEVLYTADENSAKTPASVTKVLTAAAALGTIGADTRFRTETRLSGQSDAGATVHLVGGGDVLLGTGESKPDGVMGHAGLGTLAADTAAALSEAGIDTVTVAADLSRYSGPAFNPGWDRADIGNGYISPIEPLMTDSGLTSTQRGTPRQEDPAQVALDAFAAALEGHGIAVDTAAPAPAPEGATDLAFVESAPVAGVVRHLMLASDNVVSEAIGREVALALGRPGAAAEAPAAVIDALAAQQLDTGSIELSDTSGLDYANRISAHDLTTILQEAASTDGDLSLLLPSMPVGGLSGTLFDRYLDEDTRDAAGKVSAKTGTLRTVTSLAGSVLTADGRLIVFSILADDLDPGTAGRARQVVDEAVTAIADCGCP</sequence>
<dbReference type="PANTHER" id="PTHR30023">
    <property type="entry name" value="D-ALANYL-D-ALANINE CARBOXYPEPTIDASE"/>
    <property type="match status" value="1"/>
</dbReference>
<name>A0ABP8J6G4_9MICO</name>
<dbReference type="InterPro" id="IPR000667">
    <property type="entry name" value="Peptidase_S13"/>
</dbReference>
<keyword evidence="4" id="KW-1185">Reference proteome</keyword>
<keyword evidence="3" id="KW-0121">Carboxypeptidase</keyword>
<keyword evidence="3" id="KW-0645">Protease</keyword>
<evidence type="ECO:0000313" key="3">
    <source>
        <dbReference type="EMBL" id="GAA4385950.1"/>
    </source>
</evidence>
<dbReference type="SUPFAM" id="SSF56601">
    <property type="entry name" value="beta-lactamase/transpeptidase-like"/>
    <property type="match status" value="1"/>
</dbReference>
<comment type="similarity">
    <text evidence="1">Belongs to the peptidase S13 family.</text>
</comment>
<evidence type="ECO:0000256" key="2">
    <source>
        <dbReference type="ARBA" id="ARBA00022801"/>
    </source>
</evidence>
<organism evidence="3 4">
    <name type="scientific">Brevibacterium pityocampae</name>
    <dbReference type="NCBI Taxonomy" id="506594"/>
    <lineage>
        <taxon>Bacteria</taxon>
        <taxon>Bacillati</taxon>
        <taxon>Actinomycetota</taxon>
        <taxon>Actinomycetes</taxon>
        <taxon>Micrococcales</taxon>
        <taxon>Brevibacteriaceae</taxon>
        <taxon>Brevibacterium</taxon>
    </lineage>
</organism>
<evidence type="ECO:0000256" key="1">
    <source>
        <dbReference type="ARBA" id="ARBA00006096"/>
    </source>
</evidence>
<reference evidence="4" key="1">
    <citation type="journal article" date="2019" name="Int. J. Syst. Evol. Microbiol.">
        <title>The Global Catalogue of Microorganisms (GCM) 10K type strain sequencing project: providing services to taxonomists for standard genome sequencing and annotation.</title>
        <authorList>
            <consortium name="The Broad Institute Genomics Platform"/>
            <consortium name="The Broad Institute Genome Sequencing Center for Infectious Disease"/>
            <person name="Wu L."/>
            <person name="Ma J."/>
        </authorList>
    </citation>
    <scope>NUCLEOTIDE SEQUENCE [LARGE SCALE GENOMIC DNA]</scope>
    <source>
        <strain evidence="4">JCM 17808</strain>
    </source>
</reference>
<dbReference type="NCBIfam" id="TIGR00666">
    <property type="entry name" value="PBP4"/>
    <property type="match status" value="1"/>
</dbReference>
<dbReference type="Pfam" id="PF02113">
    <property type="entry name" value="Peptidase_S13"/>
    <property type="match status" value="2"/>
</dbReference>
<protein>
    <submittedName>
        <fullName evidence="3">D-alanyl-D-alanine carboxypeptidase</fullName>
    </submittedName>
</protein>
<gene>
    <name evidence="3" type="ORF">GCM10023167_08380</name>
</gene>
<keyword evidence="2" id="KW-0378">Hydrolase</keyword>
<dbReference type="InterPro" id="IPR012338">
    <property type="entry name" value="Beta-lactam/transpept-like"/>
</dbReference>
<dbReference type="Gene3D" id="3.40.710.10">
    <property type="entry name" value="DD-peptidase/beta-lactamase superfamily"/>
    <property type="match status" value="2"/>
</dbReference>
<evidence type="ECO:0000313" key="4">
    <source>
        <dbReference type="Proteomes" id="UP001500642"/>
    </source>
</evidence>
<dbReference type="PRINTS" id="PR00922">
    <property type="entry name" value="DADACBPTASE3"/>
</dbReference>
<dbReference type="RefSeq" id="WP_345030099.1">
    <property type="nucleotide sequence ID" value="NZ_BAABGL010000003.1"/>
</dbReference>
<dbReference type="PANTHER" id="PTHR30023:SF0">
    <property type="entry name" value="PENICILLIN-SENSITIVE CARBOXYPEPTIDASE A"/>
    <property type="match status" value="1"/>
</dbReference>